<dbReference type="InterPro" id="IPR029056">
    <property type="entry name" value="Ribokinase-like"/>
</dbReference>
<comment type="similarity">
    <text evidence="1 4">Belongs to the carbohydrate kinase PfkB family.</text>
</comment>
<organism evidence="6 7">
    <name type="scientific">Natronoarchaeum philippinense</name>
    <dbReference type="NCBI Taxonomy" id="558529"/>
    <lineage>
        <taxon>Archaea</taxon>
        <taxon>Methanobacteriati</taxon>
        <taxon>Methanobacteriota</taxon>
        <taxon>Stenosarchaea group</taxon>
        <taxon>Halobacteria</taxon>
        <taxon>Halobacteriales</taxon>
        <taxon>Natronoarchaeaceae</taxon>
    </lineage>
</organism>
<evidence type="ECO:0000313" key="7">
    <source>
        <dbReference type="Proteomes" id="UP000219453"/>
    </source>
</evidence>
<feature type="domain" description="Carbohydrate kinase PfkB" evidence="5">
    <location>
        <begin position="1"/>
        <end position="277"/>
    </location>
</feature>
<evidence type="ECO:0000259" key="5">
    <source>
        <dbReference type="Pfam" id="PF00294"/>
    </source>
</evidence>
<dbReference type="PANTHER" id="PTHR10584">
    <property type="entry name" value="SUGAR KINASE"/>
    <property type="match status" value="1"/>
</dbReference>
<sequence length="295" mass="30373">MARVLTAGHVNWDVTLALDRLPRPDGEARIRAQYQAGGGSAANVAVALTGLDVSTGVLGSVGDDENGLLVRRELDAAAVDIDGLVTVPDAATSVKYLLTAEDGEVAVLGNDGVNEAIGPDDVNPDRVRRADHLHLTSQRPETAARLAEIAAEAGVTVSFDPGRRAPDRDFSRTFEIADLVFCNDREAAAVGGIEDSLGDHCTLVVKRGGDGAAAVSAEATRRHPGFGVDPVDTSGAGDAFAAGFLAAWLDDADAKRALAVGNACGALAAERTGARTSPSWGEIETLLAGRRDADG</sequence>
<dbReference type="PROSITE" id="PS00584">
    <property type="entry name" value="PFKB_KINASES_2"/>
    <property type="match status" value="1"/>
</dbReference>
<dbReference type="PANTHER" id="PTHR10584:SF166">
    <property type="entry name" value="RIBOKINASE"/>
    <property type="match status" value="1"/>
</dbReference>
<dbReference type="InterPro" id="IPR011611">
    <property type="entry name" value="PfkB_dom"/>
</dbReference>
<dbReference type="OrthoDB" id="26949at2157"/>
<evidence type="ECO:0000256" key="4">
    <source>
        <dbReference type="RuleBase" id="RU003704"/>
    </source>
</evidence>
<dbReference type="InterPro" id="IPR002173">
    <property type="entry name" value="Carboh/pur_kinase_PfkB_CS"/>
</dbReference>
<evidence type="ECO:0000256" key="2">
    <source>
        <dbReference type="ARBA" id="ARBA00022679"/>
    </source>
</evidence>
<evidence type="ECO:0000256" key="3">
    <source>
        <dbReference type="ARBA" id="ARBA00022777"/>
    </source>
</evidence>
<evidence type="ECO:0000256" key="1">
    <source>
        <dbReference type="ARBA" id="ARBA00010688"/>
    </source>
</evidence>
<gene>
    <name evidence="6" type="ORF">SAMN06269185_1363</name>
</gene>
<accession>A0A285NBZ1</accession>
<protein>
    <submittedName>
        <fullName evidence="6">Ribokinase</fullName>
    </submittedName>
</protein>
<dbReference type="GO" id="GO:0006796">
    <property type="term" value="P:phosphate-containing compound metabolic process"/>
    <property type="evidence" value="ECO:0007669"/>
    <property type="project" value="UniProtKB-ARBA"/>
</dbReference>
<keyword evidence="3 4" id="KW-0418">Kinase</keyword>
<dbReference type="PRINTS" id="PR00990">
    <property type="entry name" value="RIBOKINASE"/>
</dbReference>
<dbReference type="Gene3D" id="3.40.1190.20">
    <property type="match status" value="1"/>
</dbReference>
<evidence type="ECO:0000313" key="6">
    <source>
        <dbReference type="EMBL" id="SNZ07012.1"/>
    </source>
</evidence>
<dbReference type="EMBL" id="OBEJ01000001">
    <property type="protein sequence ID" value="SNZ07012.1"/>
    <property type="molecule type" value="Genomic_DNA"/>
</dbReference>
<reference evidence="7" key="1">
    <citation type="submission" date="2017-09" db="EMBL/GenBank/DDBJ databases">
        <authorList>
            <person name="Varghese N."/>
            <person name="Submissions S."/>
        </authorList>
    </citation>
    <scope>NUCLEOTIDE SEQUENCE [LARGE SCALE GENOMIC DNA]</scope>
    <source>
        <strain evidence="7">DSM 27208</strain>
    </source>
</reference>
<dbReference type="Pfam" id="PF00294">
    <property type="entry name" value="PfkB"/>
    <property type="match status" value="1"/>
</dbReference>
<proteinExistence type="inferred from homology"/>
<name>A0A285NBZ1_NATPI</name>
<dbReference type="Proteomes" id="UP000219453">
    <property type="component" value="Unassembled WGS sequence"/>
</dbReference>
<keyword evidence="7" id="KW-1185">Reference proteome</keyword>
<dbReference type="GO" id="GO:0016301">
    <property type="term" value="F:kinase activity"/>
    <property type="evidence" value="ECO:0007669"/>
    <property type="project" value="UniProtKB-KW"/>
</dbReference>
<dbReference type="SUPFAM" id="SSF53613">
    <property type="entry name" value="Ribokinase-like"/>
    <property type="match status" value="1"/>
</dbReference>
<dbReference type="InterPro" id="IPR002139">
    <property type="entry name" value="Ribo/fructo_kinase"/>
</dbReference>
<dbReference type="AlphaFoldDB" id="A0A285NBZ1"/>
<dbReference type="RefSeq" id="WP_097008282.1">
    <property type="nucleotide sequence ID" value="NZ_OBEJ01000001.1"/>
</dbReference>
<keyword evidence="2 4" id="KW-0808">Transferase</keyword>